<dbReference type="InterPro" id="IPR000055">
    <property type="entry name" value="Restrct_endonuc_typeI_TRD"/>
</dbReference>
<comment type="similarity">
    <text evidence="1">Belongs to the type-I restriction system S methylase family.</text>
</comment>
<keyword evidence="2" id="KW-0680">Restriction system</keyword>
<keyword evidence="5" id="KW-0378">Hydrolase</keyword>
<dbReference type="CDD" id="cd17249">
    <property type="entry name" value="RMtype1_S_EcoR124I-TRD2-CR2_like"/>
    <property type="match status" value="1"/>
</dbReference>
<keyword evidence="5" id="KW-0540">Nuclease</keyword>
<evidence type="ECO:0000256" key="2">
    <source>
        <dbReference type="ARBA" id="ARBA00022747"/>
    </source>
</evidence>
<sequence length="447" mass="49672">MTTADRQQGTPSTLDWPMPTPVHWSVNRIKWSVSGLIGGTWGNEPNGIDDLICVRVADFDRNRYTVVDAPPTLRAIEAKERGRRLLRPGDLLIEKSGGGDNQPVGCVVEFSHTFAAVCSNFIGRLPIATGMWPRYWTYVHATLYSGHFNVPAIKQTTGIQNLDTEAYFNLRVPYPPTCEQRAIASYLDRETARLDAMVAAKERVLGLLAEKRRGLITRAVTRGLDSHVPLSESGLPWLGEIPAHWKLVPLRFLVDIFGGATPNTGKPELWDGDIPWVSPKDMKKEEITDTEDHVSLEALKGSALRLIDPIVVLIVVRGMILVHSFPTATTTRQVTINQDMKALRCRPSLAPHFLRNFFWGLESHLVSLVDSAAHGTRKMETEALGRLEVCVPPIEEQLAIVKYIDDSNARLDQLRGATERTINLLKERRAALIAAAVTGQINLEAMT</sequence>
<dbReference type="Gene3D" id="1.10.287.1120">
    <property type="entry name" value="Bipartite methylase S protein"/>
    <property type="match status" value="1"/>
</dbReference>
<name>A0ABQ5Q908_9BACT</name>
<dbReference type="InterPro" id="IPR044946">
    <property type="entry name" value="Restrct_endonuc_typeI_TRD_sf"/>
</dbReference>
<keyword evidence="3" id="KW-0238">DNA-binding</keyword>
<keyword evidence="5" id="KW-0255">Endonuclease</keyword>
<protein>
    <submittedName>
        <fullName evidence="5">Type I restriction endonuclease subunit S</fullName>
    </submittedName>
</protein>
<evidence type="ECO:0000256" key="1">
    <source>
        <dbReference type="ARBA" id="ARBA00010923"/>
    </source>
</evidence>
<dbReference type="Proteomes" id="UP001165089">
    <property type="component" value="Unassembled WGS sequence"/>
</dbReference>
<dbReference type="SUPFAM" id="SSF116734">
    <property type="entry name" value="DNA methylase specificity domain"/>
    <property type="match status" value="2"/>
</dbReference>
<proteinExistence type="inferred from homology"/>
<dbReference type="PANTHER" id="PTHR43140:SF1">
    <property type="entry name" value="TYPE I RESTRICTION ENZYME ECOKI SPECIFICITY SUBUNIT"/>
    <property type="match status" value="1"/>
</dbReference>
<dbReference type="PANTHER" id="PTHR43140">
    <property type="entry name" value="TYPE-1 RESTRICTION ENZYME ECOKI SPECIFICITY PROTEIN"/>
    <property type="match status" value="1"/>
</dbReference>
<dbReference type="InterPro" id="IPR051212">
    <property type="entry name" value="Type-I_RE_S_subunit"/>
</dbReference>
<organism evidence="5 6">
    <name type="scientific">Geothrix rubra</name>
    <dbReference type="NCBI Taxonomy" id="2927977"/>
    <lineage>
        <taxon>Bacteria</taxon>
        <taxon>Pseudomonadati</taxon>
        <taxon>Acidobacteriota</taxon>
        <taxon>Holophagae</taxon>
        <taxon>Holophagales</taxon>
        <taxon>Holophagaceae</taxon>
        <taxon>Geothrix</taxon>
    </lineage>
</organism>
<evidence type="ECO:0000313" key="6">
    <source>
        <dbReference type="Proteomes" id="UP001165089"/>
    </source>
</evidence>
<dbReference type="RefSeq" id="WP_285727502.1">
    <property type="nucleotide sequence ID" value="NZ_BSDD01000006.1"/>
</dbReference>
<evidence type="ECO:0000259" key="4">
    <source>
        <dbReference type="Pfam" id="PF01420"/>
    </source>
</evidence>
<dbReference type="Gene3D" id="3.90.220.20">
    <property type="entry name" value="DNA methylase specificity domains"/>
    <property type="match status" value="2"/>
</dbReference>
<dbReference type="GO" id="GO:0004519">
    <property type="term" value="F:endonuclease activity"/>
    <property type="evidence" value="ECO:0007669"/>
    <property type="project" value="UniProtKB-KW"/>
</dbReference>
<evidence type="ECO:0000313" key="5">
    <source>
        <dbReference type="EMBL" id="GLH71320.1"/>
    </source>
</evidence>
<keyword evidence="6" id="KW-1185">Reference proteome</keyword>
<accession>A0ABQ5Q908</accession>
<comment type="caution">
    <text evidence="5">The sequence shown here is derived from an EMBL/GenBank/DDBJ whole genome shotgun (WGS) entry which is preliminary data.</text>
</comment>
<dbReference type="EMBL" id="BSDD01000006">
    <property type="protein sequence ID" value="GLH71320.1"/>
    <property type="molecule type" value="Genomic_DNA"/>
</dbReference>
<gene>
    <name evidence="5" type="ORF">GETHPA_28530</name>
</gene>
<dbReference type="Pfam" id="PF01420">
    <property type="entry name" value="Methylase_S"/>
    <property type="match status" value="1"/>
</dbReference>
<evidence type="ECO:0000256" key="3">
    <source>
        <dbReference type="ARBA" id="ARBA00023125"/>
    </source>
</evidence>
<feature type="domain" description="Type I restriction modification DNA specificity" evidence="4">
    <location>
        <begin position="244"/>
        <end position="409"/>
    </location>
</feature>
<reference evidence="5 6" key="1">
    <citation type="journal article" date="2023" name="Antonie Van Leeuwenhoek">
        <title>Mesoterricola silvestris gen. nov., sp. nov., Mesoterricola sediminis sp. nov., Geothrix oryzae sp. nov., Geothrix edaphica sp. nov., Geothrix rubra sp. nov., and Geothrix limicola sp. nov., six novel members of Acidobacteriota isolated from soils.</title>
        <authorList>
            <person name="Itoh H."/>
            <person name="Sugisawa Y."/>
            <person name="Mise K."/>
            <person name="Xu Z."/>
            <person name="Kuniyasu M."/>
            <person name="Ushijima N."/>
            <person name="Kawano K."/>
            <person name="Kobayashi E."/>
            <person name="Shiratori Y."/>
            <person name="Masuda Y."/>
            <person name="Senoo K."/>
        </authorList>
    </citation>
    <scope>NUCLEOTIDE SEQUENCE [LARGE SCALE GENOMIC DNA]</scope>
    <source>
        <strain evidence="5 6">Red803</strain>
    </source>
</reference>